<organism evidence="2">
    <name type="scientific">viral metagenome</name>
    <dbReference type="NCBI Taxonomy" id="1070528"/>
    <lineage>
        <taxon>unclassified sequences</taxon>
        <taxon>metagenomes</taxon>
        <taxon>organismal metagenomes</taxon>
    </lineage>
</organism>
<sequence length="55" mass="6760">MPFRKRTTRCKYGGDRKSRRKSEKRDKRGGTRRDKSRKRYSYPKIHNINGSLKMW</sequence>
<evidence type="ECO:0000256" key="1">
    <source>
        <dbReference type="SAM" id="MobiDB-lite"/>
    </source>
</evidence>
<dbReference type="AlphaFoldDB" id="A0A6C0IDL5"/>
<dbReference type="EMBL" id="MN740154">
    <property type="protein sequence ID" value="QHT90516.1"/>
    <property type="molecule type" value="Genomic_DNA"/>
</dbReference>
<proteinExistence type="predicted"/>
<evidence type="ECO:0000313" key="2">
    <source>
        <dbReference type="EMBL" id="QHT90516.1"/>
    </source>
</evidence>
<protein>
    <submittedName>
        <fullName evidence="2">Uncharacterized protein</fullName>
    </submittedName>
</protein>
<reference evidence="2" key="1">
    <citation type="journal article" date="2020" name="Nature">
        <title>Giant virus diversity and host interactions through global metagenomics.</title>
        <authorList>
            <person name="Schulz F."/>
            <person name="Roux S."/>
            <person name="Paez-Espino D."/>
            <person name="Jungbluth S."/>
            <person name="Walsh D.A."/>
            <person name="Denef V.J."/>
            <person name="McMahon K.D."/>
            <person name="Konstantinidis K.T."/>
            <person name="Eloe-Fadrosh E.A."/>
            <person name="Kyrpides N.C."/>
            <person name="Woyke T."/>
        </authorList>
    </citation>
    <scope>NUCLEOTIDE SEQUENCE</scope>
    <source>
        <strain evidence="2">GVMAG-M-3300023184-68</strain>
    </source>
</reference>
<feature type="compositionally biased region" description="Basic and acidic residues" evidence="1">
    <location>
        <begin position="23"/>
        <end position="33"/>
    </location>
</feature>
<feature type="region of interest" description="Disordered" evidence="1">
    <location>
        <begin position="1"/>
        <end position="55"/>
    </location>
</feature>
<accession>A0A6C0IDL5</accession>
<name>A0A6C0IDL5_9ZZZZ</name>